<proteinExistence type="predicted"/>
<dbReference type="Proteomes" id="UP001206483">
    <property type="component" value="Unassembled WGS sequence"/>
</dbReference>
<gene>
    <name evidence="1" type="ORF">FHR36_006677</name>
</gene>
<comment type="caution">
    <text evidence="1">The sequence shown here is derived from an EMBL/GenBank/DDBJ whole genome shotgun (WGS) entry which is preliminary data.</text>
</comment>
<reference evidence="1 2" key="1">
    <citation type="submission" date="2022-06" db="EMBL/GenBank/DDBJ databases">
        <title>Sequencing the genomes of 1000 actinobacteria strains.</title>
        <authorList>
            <person name="Klenk H.-P."/>
        </authorList>
    </citation>
    <scope>NUCLEOTIDE SEQUENCE [LARGE SCALE GENOMIC DNA]</scope>
    <source>
        <strain evidence="1 2">DSM 41656</strain>
    </source>
</reference>
<evidence type="ECO:0000313" key="2">
    <source>
        <dbReference type="Proteomes" id="UP001206483"/>
    </source>
</evidence>
<accession>A0ABT1J7R4</accession>
<protein>
    <submittedName>
        <fullName evidence="1">Uncharacterized protein</fullName>
    </submittedName>
</protein>
<dbReference type="EMBL" id="JAMZDX010000007">
    <property type="protein sequence ID" value="MCP2313478.1"/>
    <property type="molecule type" value="Genomic_DNA"/>
</dbReference>
<keyword evidence="2" id="KW-1185">Reference proteome</keyword>
<dbReference type="RefSeq" id="WP_253803421.1">
    <property type="nucleotide sequence ID" value="NZ_BAAAUB010000024.1"/>
</dbReference>
<organism evidence="1 2">
    <name type="scientific">Kitasatospora paracochleata</name>
    <dbReference type="NCBI Taxonomy" id="58354"/>
    <lineage>
        <taxon>Bacteria</taxon>
        <taxon>Bacillati</taxon>
        <taxon>Actinomycetota</taxon>
        <taxon>Actinomycetes</taxon>
        <taxon>Kitasatosporales</taxon>
        <taxon>Streptomycetaceae</taxon>
        <taxon>Kitasatospora</taxon>
    </lineage>
</organism>
<name>A0ABT1J7R4_9ACTN</name>
<sequence length="171" mass="18636">MAGAWEIVGSGLGAVATLAGVLAGGRIGSRSQERQWGRDAGRDACGDVLRGYAVIYSQFSHWARRGEEPDIDWPEWNRALSLVRLVAPPAVVAAADAMDAELWVISRELRGGRVGLERWLHLREPLEARHLEFVNAARESLVPGTGRLTRAVGRPPESHAMWQVPGQAAQD</sequence>
<evidence type="ECO:0000313" key="1">
    <source>
        <dbReference type="EMBL" id="MCP2313478.1"/>
    </source>
</evidence>